<keyword evidence="6 9" id="KW-1133">Transmembrane helix</keyword>
<dbReference type="HAMAP" id="MF_01148">
    <property type="entry name" value="Lnt"/>
    <property type="match status" value="1"/>
</dbReference>
<evidence type="ECO:0000256" key="4">
    <source>
        <dbReference type="ARBA" id="ARBA00022679"/>
    </source>
</evidence>
<dbReference type="CDD" id="cd07571">
    <property type="entry name" value="ALP_N-acyl_transferase"/>
    <property type="match status" value="1"/>
</dbReference>
<dbReference type="KEGG" id="rgu:A4W93_06790"/>
<comment type="similarity">
    <text evidence="2 9">Belongs to the CN hydrolase family. Apolipoprotein N-acyltransferase subfamily.</text>
</comment>
<keyword evidence="12" id="KW-1185">Reference proteome</keyword>
<evidence type="ECO:0000259" key="10">
    <source>
        <dbReference type="PROSITE" id="PS50263"/>
    </source>
</evidence>
<dbReference type="SUPFAM" id="SSF56317">
    <property type="entry name" value="Carbon-nitrogen hydrolase"/>
    <property type="match status" value="1"/>
</dbReference>
<keyword evidence="11" id="KW-0449">Lipoprotein</keyword>
<dbReference type="EMBL" id="CP015118">
    <property type="protein sequence ID" value="ARN23762.1"/>
    <property type="molecule type" value="Genomic_DNA"/>
</dbReference>
<feature type="transmembrane region" description="Helical" evidence="9">
    <location>
        <begin position="779"/>
        <end position="798"/>
    </location>
</feature>
<dbReference type="PANTHER" id="PTHR38686">
    <property type="entry name" value="APOLIPOPROTEIN N-ACYLTRANSFERASE"/>
    <property type="match status" value="1"/>
</dbReference>
<dbReference type="InterPro" id="IPR036526">
    <property type="entry name" value="C-N_Hydrolase_sf"/>
</dbReference>
<feature type="domain" description="CN hydrolase" evidence="10">
    <location>
        <begin position="217"/>
        <end position="478"/>
    </location>
</feature>
<dbReference type="PANTHER" id="PTHR38686:SF1">
    <property type="entry name" value="APOLIPOPROTEIN N-ACYLTRANSFERASE"/>
    <property type="match status" value="1"/>
</dbReference>
<evidence type="ECO:0000313" key="12">
    <source>
        <dbReference type="Proteomes" id="UP000193427"/>
    </source>
</evidence>
<dbReference type="OrthoDB" id="9804277at2"/>
<evidence type="ECO:0000256" key="8">
    <source>
        <dbReference type="ARBA" id="ARBA00023315"/>
    </source>
</evidence>
<comment type="subcellular location">
    <subcellularLocation>
        <location evidence="1 9">Cell membrane</location>
        <topology evidence="1 9">Multi-pass membrane protein</topology>
    </subcellularLocation>
</comment>
<evidence type="ECO:0000256" key="1">
    <source>
        <dbReference type="ARBA" id="ARBA00004651"/>
    </source>
</evidence>
<protein>
    <recommendedName>
        <fullName evidence="9">Apolipoprotein N-acyltransferase</fullName>
        <shortName evidence="9">ALP N-acyltransferase</shortName>
        <ecNumber evidence="9">2.3.1.269</ecNumber>
    </recommendedName>
</protein>
<dbReference type="InterPro" id="IPR003010">
    <property type="entry name" value="C-N_Hydrolase"/>
</dbReference>
<dbReference type="Pfam" id="PF20154">
    <property type="entry name" value="LNT_N"/>
    <property type="match status" value="1"/>
</dbReference>
<proteinExistence type="inferred from homology"/>
<keyword evidence="5 9" id="KW-0812">Transmembrane</keyword>
<evidence type="ECO:0000256" key="7">
    <source>
        <dbReference type="ARBA" id="ARBA00023136"/>
    </source>
</evidence>
<accession>A0A1W6LHK2</accession>
<feature type="transmembrane region" description="Helical" evidence="9">
    <location>
        <begin position="492"/>
        <end position="514"/>
    </location>
</feature>
<name>A0A1W6LHK2_9BURK</name>
<comment type="catalytic activity">
    <reaction evidence="9">
        <text>N-terminal S-1,2-diacyl-sn-glyceryl-L-cysteinyl-[lipoprotein] + a glycerophospholipid = N-acyl-S-1,2-diacyl-sn-glyceryl-L-cysteinyl-[lipoprotein] + a 2-acyl-sn-glycero-3-phospholipid + H(+)</text>
        <dbReference type="Rhea" id="RHEA:48228"/>
        <dbReference type="Rhea" id="RHEA-COMP:14681"/>
        <dbReference type="Rhea" id="RHEA-COMP:14684"/>
        <dbReference type="ChEBI" id="CHEBI:15378"/>
        <dbReference type="ChEBI" id="CHEBI:136912"/>
        <dbReference type="ChEBI" id="CHEBI:140656"/>
        <dbReference type="ChEBI" id="CHEBI:140657"/>
        <dbReference type="ChEBI" id="CHEBI:140660"/>
        <dbReference type="EC" id="2.3.1.269"/>
    </reaction>
</comment>
<dbReference type="InterPro" id="IPR045378">
    <property type="entry name" value="LNT_N"/>
</dbReference>
<dbReference type="STRING" id="946333.A4W93_06790"/>
<keyword evidence="4 9" id="KW-0808">Transferase</keyword>
<evidence type="ECO:0000256" key="2">
    <source>
        <dbReference type="ARBA" id="ARBA00010065"/>
    </source>
</evidence>
<dbReference type="GO" id="GO:0042158">
    <property type="term" value="P:lipoprotein biosynthetic process"/>
    <property type="evidence" value="ECO:0007669"/>
    <property type="project" value="UniProtKB-UniRule"/>
</dbReference>
<dbReference type="Pfam" id="PF00795">
    <property type="entry name" value="CN_hydrolase"/>
    <property type="match status" value="1"/>
</dbReference>
<dbReference type="EC" id="2.3.1.269" evidence="9"/>
<dbReference type="AlphaFoldDB" id="A0A1W6LHK2"/>
<keyword evidence="7 9" id="KW-0472">Membrane</keyword>
<dbReference type="UniPathway" id="UPA00666"/>
<keyword evidence="3 9" id="KW-1003">Cell membrane</keyword>
<sequence>MVAGVLASAALAGLFARGAWALGFLAFVPWLRSLDTTRSFAGALLSGWGMSVAFTAAAFGWFGTAIGSYAQVGTPAGMAVLLLAAPLLQPQFIAFAVVRHAAGRRHGRALRAPAGASAWVAAEWLLPKLLGDTLGYGLYPSALLRQAADVGGTAGLTVLLLLANEGLASAFAHRAGRVRDVAWPLGLAALVPLLLAGYGQAALSRLADRPAPAERPMRVGLVQSNITDYDRLRREKGAEAVLREVLDTHYAMSYDAIERQHADAVLWTETVYPLTFGHPKTEAGAELDQEIVGIVRAAGVPFVFGTYDTDAEGEYNAAAFVDPGVGPLGFYRKTRLFAFTEYVPAWLDGELLREWLPWTGTWRPGTGARVFPLRLRDGREVPVLPMICLDDVDTGLAIDGARLGAQAIVTMSNDAWFTADPLGMAMHQTAAAFRSIETRLPQFRVTSNGHSAAIDRTGTVVAGTKVGERTLVIGDLPVGEPPATLMVRWGDWVGRVAAAFLVLLAAVAAFRAWGPRLDDAPADAPALPATVAVLPPLARAVAGLLRAFARGSLLWMAAAFLVGDGSLPSNTLALIRLFTTLCLVPELAAWLVLRAFAARATLESEMLVLTQGRQRLAFPVTEIAEVTPWRVPVPGAGASLRMASGERLHLVHAHPAALARVLTDARGGASPTAAPLTFTTVRTTTRRGWLDHPLVKFAGLSFLLAVPAFVLHQNINFGDPLGEYHAYGPAAYLTGFALWWASWAIGVVVTAAALRAVTEAGTLLSVAARPRMAIAVRRGLERLGLAVLYLGMPAWLAFRIYGG</sequence>
<feature type="transmembrane region" description="Helical" evidence="9">
    <location>
        <begin position="40"/>
        <end position="64"/>
    </location>
</feature>
<evidence type="ECO:0000256" key="6">
    <source>
        <dbReference type="ARBA" id="ARBA00022989"/>
    </source>
</evidence>
<dbReference type="Gene3D" id="3.60.110.10">
    <property type="entry name" value="Carbon-nitrogen hydrolase"/>
    <property type="match status" value="1"/>
</dbReference>
<feature type="transmembrane region" description="Helical" evidence="9">
    <location>
        <begin position="6"/>
        <end position="28"/>
    </location>
</feature>
<reference evidence="11 12" key="1">
    <citation type="submission" date="2016-04" db="EMBL/GenBank/DDBJ databases">
        <title>Complete genome sequence of natural rubber-degrading, novel Gram-negative bacterium, Rhizobacter gummiphilus strain NS21.</title>
        <authorList>
            <person name="Tabata M."/>
            <person name="Kasai D."/>
            <person name="Fukuda M."/>
        </authorList>
    </citation>
    <scope>NUCLEOTIDE SEQUENCE [LARGE SCALE GENOMIC DNA]</scope>
    <source>
        <strain evidence="11 12">NS21</strain>
    </source>
</reference>
<dbReference type="Proteomes" id="UP000193427">
    <property type="component" value="Chromosome"/>
</dbReference>
<dbReference type="GO" id="GO:0016410">
    <property type="term" value="F:N-acyltransferase activity"/>
    <property type="evidence" value="ECO:0007669"/>
    <property type="project" value="UniProtKB-UniRule"/>
</dbReference>
<comment type="pathway">
    <text evidence="9">Protein modification; lipoprotein biosynthesis (N-acyl transfer).</text>
</comment>
<comment type="function">
    <text evidence="9">Catalyzes the phospholipid dependent N-acylation of the N-terminal cysteine of apolipoprotein, the last step in lipoprotein maturation.</text>
</comment>
<evidence type="ECO:0000256" key="5">
    <source>
        <dbReference type="ARBA" id="ARBA00022692"/>
    </source>
</evidence>
<keyword evidence="8 9" id="KW-0012">Acyltransferase</keyword>
<gene>
    <name evidence="9" type="primary">lnt</name>
    <name evidence="11" type="ORF">A4W93_06790</name>
</gene>
<dbReference type="PROSITE" id="PS50263">
    <property type="entry name" value="CN_HYDROLASE"/>
    <property type="match status" value="1"/>
</dbReference>
<feature type="transmembrane region" description="Helical" evidence="9">
    <location>
        <begin position="76"/>
        <end position="98"/>
    </location>
</feature>
<dbReference type="GO" id="GO:0005886">
    <property type="term" value="C:plasma membrane"/>
    <property type="evidence" value="ECO:0007669"/>
    <property type="project" value="UniProtKB-SubCell"/>
</dbReference>
<feature type="transmembrane region" description="Helical" evidence="9">
    <location>
        <begin position="731"/>
        <end position="758"/>
    </location>
</feature>
<evidence type="ECO:0000313" key="11">
    <source>
        <dbReference type="EMBL" id="ARN23762.1"/>
    </source>
</evidence>
<feature type="transmembrane region" description="Helical" evidence="9">
    <location>
        <begin position="575"/>
        <end position="597"/>
    </location>
</feature>
<dbReference type="InterPro" id="IPR004563">
    <property type="entry name" value="Apolipo_AcylTrfase"/>
</dbReference>
<organism evidence="11 12">
    <name type="scientific">Piscinibacter gummiphilus</name>
    <dbReference type="NCBI Taxonomy" id="946333"/>
    <lineage>
        <taxon>Bacteria</taxon>
        <taxon>Pseudomonadati</taxon>
        <taxon>Pseudomonadota</taxon>
        <taxon>Betaproteobacteria</taxon>
        <taxon>Burkholderiales</taxon>
        <taxon>Sphaerotilaceae</taxon>
        <taxon>Piscinibacter</taxon>
    </lineage>
</organism>
<feature type="transmembrane region" description="Helical" evidence="9">
    <location>
        <begin position="694"/>
        <end position="711"/>
    </location>
</feature>
<dbReference type="NCBIfam" id="TIGR00546">
    <property type="entry name" value="lnt"/>
    <property type="match status" value="1"/>
</dbReference>
<evidence type="ECO:0000256" key="9">
    <source>
        <dbReference type="HAMAP-Rule" id="MF_01148"/>
    </source>
</evidence>
<evidence type="ECO:0000256" key="3">
    <source>
        <dbReference type="ARBA" id="ARBA00022475"/>
    </source>
</evidence>